<reference evidence="1" key="2">
    <citation type="journal article" date="2022" name="Nat. Biotechnol.">
        <title>Carbon-negative production of acetone and isopropanol by gas fermentation at industrial pilot scale.</title>
        <authorList>
            <person name="Liew F.E."/>
            <person name="Nogle R."/>
            <person name="Abdalla T."/>
            <person name="Rasor B.J."/>
            <person name="Canter C."/>
            <person name="Jensen R.O."/>
            <person name="Wang L."/>
            <person name="Strutz J."/>
            <person name="Chirania P."/>
            <person name="De Tissera S."/>
            <person name="Mueller A.P."/>
            <person name="Ruan Z."/>
            <person name="Gao A."/>
            <person name="Tran L."/>
            <person name="Engle N.L."/>
            <person name="Bromley J.C."/>
            <person name="Daniell J."/>
            <person name="Conrado R."/>
            <person name="Tschaplinski T.J."/>
            <person name="Giannone R.J."/>
            <person name="Hettich R.L."/>
            <person name="Karim A.S."/>
            <person name="Simpson S.D."/>
            <person name="Brown S.D."/>
            <person name="Leang C."/>
            <person name="Jewett M.C."/>
            <person name="Kopke M."/>
        </authorList>
    </citation>
    <scope>NUCLEOTIDE SEQUENCE</scope>
    <source>
        <strain evidence="1">DJ080</strain>
    </source>
</reference>
<gene>
    <name evidence="1" type="ORF">B0H41_000454</name>
</gene>
<organism evidence="1 2">
    <name type="scientific">Clostridium beijerinckii</name>
    <name type="common">Clostridium MP</name>
    <dbReference type="NCBI Taxonomy" id="1520"/>
    <lineage>
        <taxon>Bacteria</taxon>
        <taxon>Bacillati</taxon>
        <taxon>Bacillota</taxon>
        <taxon>Clostridia</taxon>
        <taxon>Eubacteriales</taxon>
        <taxon>Clostridiaceae</taxon>
        <taxon>Clostridium</taxon>
    </lineage>
</organism>
<evidence type="ECO:0000313" key="1">
    <source>
        <dbReference type="EMBL" id="NRT86775.1"/>
    </source>
</evidence>
<dbReference type="EMBL" id="JABSWW010000001">
    <property type="protein sequence ID" value="NRT86775.1"/>
    <property type="molecule type" value="Genomic_DNA"/>
</dbReference>
<sequence>MIYLDSLYLTYFSLPKDSLLILFLKYSKELRDFYEFTKVPNTLEFTHFNLAYISIFNTSGIKAYITENNPLFAHRIIVQLNAYAKAMNFDKNYTPYKTAYKNIPFHASANPAIKQLYINGHFCHIFKFGVITNGLGITIDITFHNEEFMDVHQISL</sequence>
<dbReference type="RefSeq" id="WP_173710142.1">
    <property type="nucleotide sequence ID" value="NZ_JABSWW010000001.1"/>
</dbReference>
<proteinExistence type="predicted"/>
<comment type="caution">
    <text evidence="1">The sequence shown here is derived from an EMBL/GenBank/DDBJ whole genome shotgun (WGS) entry which is preliminary data.</text>
</comment>
<reference evidence="1" key="1">
    <citation type="submission" date="2020-05" db="EMBL/GenBank/DDBJ databases">
        <authorList>
            <person name="Brown S."/>
            <person name="Huntemann M."/>
            <person name="Clum A."/>
            <person name="Spunde A."/>
            <person name="Palaniappan K."/>
            <person name="Ritter S."/>
            <person name="Mikhailova N."/>
            <person name="Chen I.-M."/>
            <person name="Stamatis D."/>
            <person name="Reddy T."/>
            <person name="O'Malley R."/>
            <person name="Daum C."/>
            <person name="Shapiro N."/>
            <person name="Ivanova N."/>
            <person name="Kyrpides N."/>
            <person name="Woyke T."/>
        </authorList>
    </citation>
    <scope>NUCLEOTIDE SEQUENCE</scope>
    <source>
        <strain evidence="1">DJ080</strain>
    </source>
</reference>
<evidence type="ECO:0000313" key="2">
    <source>
        <dbReference type="Proteomes" id="UP001193748"/>
    </source>
</evidence>
<accession>A0AAX0AUP3</accession>
<protein>
    <submittedName>
        <fullName evidence="1">Uncharacterized protein</fullName>
    </submittedName>
</protein>
<dbReference type="AlphaFoldDB" id="A0AAX0AUP3"/>
<dbReference type="Proteomes" id="UP001193748">
    <property type="component" value="Unassembled WGS sequence"/>
</dbReference>
<name>A0AAX0AUP3_CLOBE</name>